<gene>
    <name evidence="1" type="ORF">A3D65_01740</name>
</gene>
<name>A0A1G2DCT0_9BACT</name>
<reference evidence="1 2" key="1">
    <citation type="journal article" date="2016" name="Nat. Commun.">
        <title>Thousands of microbial genomes shed light on interconnected biogeochemical processes in an aquifer system.</title>
        <authorList>
            <person name="Anantharaman K."/>
            <person name="Brown C.T."/>
            <person name="Hug L.A."/>
            <person name="Sharon I."/>
            <person name="Castelle C.J."/>
            <person name="Probst A.J."/>
            <person name="Thomas B.C."/>
            <person name="Singh A."/>
            <person name="Wilkins M.J."/>
            <person name="Karaoz U."/>
            <person name="Brodie E.L."/>
            <person name="Williams K.H."/>
            <person name="Hubbard S.S."/>
            <person name="Banfield J.F."/>
        </authorList>
    </citation>
    <scope>NUCLEOTIDE SEQUENCE [LARGE SCALE GENOMIC DNA]</scope>
</reference>
<sequence length="133" mass="14032">MIAAILVSIGVLGGCTQEQIRVDAEVIKISGTLPLLLSSSGALFGNESVRIGDANLVLTVKKDDGKIVTLDIYDGRGISKANILSRVCVGTKISYMATLVKNKTDEELALNPLFHAGTSHANEILVPVPCVNE</sequence>
<comment type="caution">
    <text evidence="1">The sequence shown here is derived from an EMBL/GenBank/DDBJ whole genome shotgun (WGS) entry which is preliminary data.</text>
</comment>
<proteinExistence type="predicted"/>
<dbReference type="EMBL" id="MHLL01000003">
    <property type="protein sequence ID" value="OGZ10741.1"/>
    <property type="molecule type" value="Genomic_DNA"/>
</dbReference>
<protein>
    <submittedName>
        <fullName evidence="1">Uncharacterized protein</fullName>
    </submittedName>
</protein>
<dbReference type="Proteomes" id="UP000177996">
    <property type="component" value="Unassembled WGS sequence"/>
</dbReference>
<evidence type="ECO:0000313" key="1">
    <source>
        <dbReference type="EMBL" id="OGZ10741.1"/>
    </source>
</evidence>
<dbReference type="STRING" id="1798661.A3D65_01740"/>
<accession>A0A1G2DCT0</accession>
<organism evidence="1 2">
    <name type="scientific">Candidatus Lloydbacteria bacterium RIFCSPHIGHO2_02_FULL_50_13</name>
    <dbReference type="NCBI Taxonomy" id="1798661"/>
    <lineage>
        <taxon>Bacteria</taxon>
        <taxon>Candidatus Lloydiibacteriota</taxon>
    </lineage>
</organism>
<evidence type="ECO:0000313" key="2">
    <source>
        <dbReference type="Proteomes" id="UP000177996"/>
    </source>
</evidence>
<dbReference type="AlphaFoldDB" id="A0A1G2DCT0"/>